<reference evidence="1" key="1">
    <citation type="submission" date="2023-10" db="EMBL/GenBank/DDBJ databases">
        <title>Genome assemblies of two species of porcelain crab, Petrolisthes cinctipes and Petrolisthes manimaculis (Anomura: Porcellanidae).</title>
        <authorList>
            <person name="Angst P."/>
        </authorList>
    </citation>
    <scope>NUCLEOTIDE SEQUENCE</scope>
    <source>
        <strain evidence="1">PB745_01</strain>
        <tissue evidence="1">Gill</tissue>
    </source>
</reference>
<evidence type="ECO:0000313" key="1">
    <source>
        <dbReference type="EMBL" id="KAK3852949.1"/>
    </source>
</evidence>
<dbReference type="Proteomes" id="UP001286313">
    <property type="component" value="Unassembled WGS sequence"/>
</dbReference>
<gene>
    <name evidence="1" type="ORF">Pcinc_040478</name>
</gene>
<organism evidence="1 2">
    <name type="scientific">Petrolisthes cinctipes</name>
    <name type="common">Flat porcelain crab</name>
    <dbReference type="NCBI Taxonomy" id="88211"/>
    <lineage>
        <taxon>Eukaryota</taxon>
        <taxon>Metazoa</taxon>
        <taxon>Ecdysozoa</taxon>
        <taxon>Arthropoda</taxon>
        <taxon>Crustacea</taxon>
        <taxon>Multicrustacea</taxon>
        <taxon>Malacostraca</taxon>
        <taxon>Eumalacostraca</taxon>
        <taxon>Eucarida</taxon>
        <taxon>Decapoda</taxon>
        <taxon>Pleocyemata</taxon>
        <taxon>Anomura</taxon>
        <taxon>Galatheoidea</taxon>
        <taxon>Porcellanidae</taxon>
        <taxon>Petrolisthes</taxon>
    </lineage>
</organism>
<evidence type="ECO:0000313" key="2">
    <source>
        <dbReference type="Proteomes" id="UP001286313"/>
    </source>
</evidence>
<proteinExistence type="predicted"/>
<protein>
    <submittedName>
        <fullName evidence="1">Uncharacterized protein</fullName>
    </submittedName>
</protein>
<keyword evidence="2" id="KW-1185">Reference proteome</keyword>
<comment type="caution">
    <text evidence="1">The sequence shown here is derived from an EMBL/GenBank/DDBJ whole genome shotgun (WGS) entry which is preliminary data.</text>
</comment>
<dbReference type="EMBL" id="JAWQEG010007170">
    <property type="protein sequence ID" value="KAK3852949.1"/>
    <property type="molecule type" value="Genomic_DNA"/>
</dbReference>
<feature type="non-terminal residue" evidence="1">
    <location>
        <position position="28"/>
    </location>
</feature>
<sequence length="28" mass="2849">MGVSAKALPPLSAVFLALLSSLSLHVRA</sequence>
<accession>A0AAE1BPI8</accession>
<name>A0AAE1BPI8_PETCI</name>
<dbReference type="AlphaFoldDB" id="A0AAE1BPI8"/>